<accession>A0AAE3NXN9</accession>
<feature type="non-terminal residue" evidence="1">
    <location>
        <position position="136"/>
    </location>
</feature>
<dbReference type="Proteomes" id="UP001220964">
    <property type="component" value="Unassembled WGS sequence"/>
</dbReference>
<comment type="caution">
    <text evidence="1">The sequence shown here is derived from an EMBL/GenBank/DDBJ whole genome shotgun (WGS) entry which is preliminary data.</text>
</comment>
<protein>
    <submittedName>
        <fullName evidence="1">Uncharacterized protein</fullName>
    </submittedName>
</protein>
<sequence>MRTDTQHAWATAVEIADLVLGARTKFEDGTGTYGEFFRLSSEILSRCHENQLGCLPELGDSELKNAFLRTEEQYQILDRLDKLREQGDLDKIRQHTVLAFKEDDTLESFGINQAHIPQPGNSFCIQPERTGRISCR</sequence>
<organism evidence="1 2">
    <name type="scientific">Psychromarinibacter sediminicola</name>
    <dbReference type="NCBI Taxonomy" id="3033385"/>
    <lineage>
        <taxon>Bacteria</taxon>
        <taxon>Pseudomonadati</taxon>
        <taxon>Pseudomonadota</taxon>
        <taxon>Alphaproteobacteria</taxon>
        <taxon>Rhodobacterales</taxon>
        <taxon>Paracoccaceae</taxon>
        <taxon>Psychromarinibacter</taxon>
    </lineage>
</organism>
<proteinExistence type="predicted"/>
<name>A0AAE3NXN9_9RHOB</name>
<keyword evidence="2" id="KW-1185">Reference proteome</keyword>
<evidence type="ECO:0000313" key="2">
    <source>
        <dbReference type="Proteomes" id="UP001220964"/>
    </source>
</evidence>
<dbReference type="EMBL" id="JARGYC010000233">
    <property type="protein sequence ID" value="MDF0604001.1"/>
    <property type="molecule type" value="Genomic_DNA"/>
</dbReference>
<dbReference type="AlphaFoldDB" id="A0AAE3NXN9"/>
<reference evidence="1" key="1">
    <citation type="submission" date="2023-03" db="EMBL/GenBank/DDBJ databases">
        <title>Multiphase analysis and comparison of six strains from genera Psychromarinibacter, Lutimaribacter, and Maritimibacter, including a novel species: Psychromarinibacter sediminicola sp. nov.</title>
        <authorList>
            <person name="Wang Y.-H."/>
            <person name="Ye M.-Q."/>
            <person name="Du Z.-J."/>
        </authorList>
    </citation>
    <scope>NUCLEOTIDE SEQUENCE</scope>
    <source>
        <strain evidence="1">C21-152</strain>
    </source>
</reference>
<gene>
    <name evidence="1" type="ORF">P1J78_25170</name>
</gene>
<evidence type="ECO:0000313" key="1">
    <source>
        <dbReference type="EMBL" id="MDF0604001.1"/>
    </source>
</evidence>